<dbReference type="EMBL" id="HBFQ01056207">
    <property type="protein sequence ID" value="CAD8865506.1"/>
    <property type="molecule type" value="Transcribed_RNA"/>
</dbReference>
<evidence type="ECO:0000256" key="1">
    <source>
        <dbReference type="SAM" id="SignalP"/>
    </source>
</evidence>
<organism evidence="2">
    <name type="scientific">Noctiluca scintillans</name>
    <name type="common">Sea sparkle</name>
    <name type="synonym">Red tide dinoflagellate</name>
    <dbReference type="NCBI Taxonomy" id="2966"/>
    <lineage>
        <taxon>Eukaryota</taxon>
        <taxon>Sar</taxon>
        <taxon>Alveolata</taxon>
        <taxon>Dinophyceae</taxon>
        <taxon>Noctilucales</taxon>
        <taxon>Noctilucaceae</taxon>
        <taxon>Noctiluca</taxon>
    </lineage>
</organism>
<name>A0A7S1AUE4_NOCSC</name>
<protein>
    <submittedName>
        <fullName evidence="2">Uncharacterized protein</fullName>
    </submittedName>
</protein>
<reference evidence="2" key="1">
    <citation type="submission" date="2021-01" db="EMBL/GenBank/DDBJ databases">
        <authorList>
            <person name="Corre E."/>
            <person name="Pelletier E."/>
            <person name="Niang G."/>
            <person name="Scheremetjew M."/>
            <person name="Finn R."/>
            <person name="Kale V."/>
            <person name="Holt S."/>
            <person name="Cochrane G."/>
            <person name="Meng A."/>
            <person name="Brown T."/>
            <person name="Cohen L."/>
        </authorList>
    </citation>
    <scope>NUCLEOTIDE SEQUENCE</scope>
</reference>
<keyword evidence="1" id="KW-0732">Signal</keyword>
<dbReference type="AlphaFoldDB" id="A0A7S1AUE4"/>
<evidence type="ECO:0000313" key="2">
    <source>
        <dbReference type="EMBL" id="CAD8865506.1"/>
    </source>
</evidence>
<accession>A0A7S1AUE4</accession>
<gene>
    <name evidence="2" type="ORF">NSCI0253_LOCUS39861</name>
</gene>
<feature type="signal peptide" evidence="1">
    <location>
        <begin position="1"/>
        <end position="19"/>
    </location>
</feature>
<sequence length="161" mass="17049">MQSRVAALVVACAVGSSWALSVITAPDVEAHVKEEMQQNIQIHDTFQSQEENDVRAEGLLKASTDMSALQTHAHAAIFDVCQGITCGPLTCPGGFTATSVEGHCCQYCVNPNIKLESEVTGPTNGVDSTFCPNVRCFPTLCAKTETMPNDANGLCCPECPA</sequence>
<proteinExistence type="predicted"/>
<feature type="chain" id="PRO_5031469223" evidence="1">
    <location>
        <begin position="20"/>
        <end position="161"/>
    </location>
</feature>